<protein>
    <recommendedName>
        <fullName evidence="6">Hcy-binding domain-containing protein</fullName>
    </recommendedName>
</protein>
<feature type="binding site" evidence="5">
    <location>
        <position position="299"/>
    </location>
    <ligand>
        <name>Zn(2+)</name>
        <dbReference type="ChEBI" id="CHEBI:29105"/>
    </ligand>
</feature>
<evidence type="ECO:0000259" key="6">
    <source>
        <dbReference type="PROSITE" id="PS50970"/>
    </source>
</evidence>
<evidence type="ECO:0000256" key="5">
    <source>
        <dbReference type="PROSITE-ProRule" id="PRU00333"/>
    </source>
</evidence>
<dbReference type="AlphaFoldDB" id="A0AB34KU48"/>
<dbReference type="EMBL" id="JAAQHG020000012">
    <property type="protein sequence ID" value="KAL1586863.1"/>
    <property type="molecule type" value="Genomic_DNA"/>
</dbReference>
<evidence type="ECO:0000256" key="2">
    <source>
        <dbReference type="ARBA" id="ARBA00022679"/>
    </source>
</evidence>
<keyword evidence="8" id="KW-1185">Reference proteome</keyword>
<evidence type="ECO:0000313" key="7">
    <source>
        <dbReference type="EMBL" id="KAL1586863.1"/>
    </source>
</evidence>
<comment type="cofactor">
    <cofactor evidence="5">
        <name>Zn(2+)</name>
        <dbReference type="ChEBI" id="CHEBI:29105"/>
    </cofactor>
</comment>
<organism evidence="7 8">
    <name type="scientific">Cladosporium halotolerans</name>
    <dbReference type="NCBI Taxonomy" id="1052096"/>
    <lineage>
        <taxon>Eukaryota</taxon>
        <taxon>Fungi</taxon>
        <taxon>Dikarya</taxon>
        <taxon>Ascomycota</taxon>
        <taxon>Pezizomycotina</taxon>
        <taxon>Dothideomycetes</taxon>
        <taxon>Dothideomycetidae</taxon>
        <taxon>Cladosporiales</taxon>
        <taxon>Cladosporiaceae</taxon>
        <taxon>Cladosporium</taxon>
    </lineage>
</organism>
<dbReference type="InterPro" id="IPR051486">
    <property type="entry name" value="Hcy_S-methyltransferase"/>
</dbReference>
<evidence type="ECO:0000256" key="4">
    <source>
        <dbReference type="ARBA" id="ARBA00022833"/>
    </source>
</evidence>
<evidence type="ECO:0000256" key="1">
    <source>
        <dbReference type="ARBA" id="ARBA00022603"/>
    </source>
</evidence>
<dbReference type="GO" id="GO:0033528">
    <property type="term" value="P:S-methylmethionine cycle"/>
    <property type="evidence" value="ECO:0007669"/>
    <property type="project" value="TreeGrafter"/>
</dbReference>
<sequence>MLSPTDLTALLANNRSLIIDGALATELETRGHDLSHVLWSGKTLLEDPDSIRQVHLDYFLAGADVAITASYQASIRGLSEHLSLSEAQGRDLVARSATLAQEARDQAYAAGVPASRSLLVAGSVGPYGAYLADGSEYRGDYVCTAQEFQAFHRPRIAALLAAGVDLLALETIPSFPELKALLTLLQTEFPSATAWLGITLATPTTLSDGTALSEVLGFVSQYPQQILSFGLNCVPPQKALESLQHLRTLTELPLLCYPNSGETYVAGEHAWTGERSTGQAMRESAGRFREAGAKLIGGCCRTTPEDIGNMAVALNGELK</sequence>
<keyword evidence="4 5" id="KW-0862">Zinc</keyword>
<dbReference type="GO" id="GO:0032259">
    <property type="term" value="P:methylation"/>
    <property type="evidence" value="ECO:0007669"/>
    <property type="project" value="UniProtKB-KW"/>
</dbReference>
<dbReference type="Pfam" id="PF02574">
    <property type="entry name" value="S-methyl_trans"/>
    <property type="match status" value="1"/>
</dbReference>
<feature type="binding site" evidence="5">
    <location>
        <position position="300"/>
    </location>
    <ligand>
        <name>Zn(2+)</name>
        <dbReference type="ChEBI" id="CHEBI:29105"/>
    </ligand>
</feature>
<accession>A0AB34KU48</accession>
<dbReference type="PANTHER" id="PTHR46015:SF1">
    <property type="entry name" value="HOMOCYSTEINE S-METHYLTRANSFERASE-LIKE ISOFORM 1"/>
    <property type="match status" value="1"/>
</dbReference>
<dbReference type="PROSITE" id="PS50970">
    <property type="entry name" value="HCY"/>
    <property type="match status" value="1"/>
</dbReference>
<reference evidence="7 8" key="1">
    <citation type="journal article" date="2020" name="Microbiol. Resour. Announc.">
        <title>Draft Genome Sequence of a Cladosporium Species Isolated from the Mesophotic Ascidian Didemnum maculosum.</title>
        <authorList>
            <person name="Gioti A."/>
            <person name="Siaperas R."/>
            <person name="Nikolaivits E."/>
            <person name="Le Goff G."/>
            <person name="Ouazzani J."/>
            <person name="Kotoulas G."/>
            <person name="Topakas E."/>
        </authorList>
    </citation>
    <scope>NUCLEOTIDE SEQUENCE [LARGE SCALE GENOMIC DNA]</scope>
    <source>
        <strain evidence="7 8">TM138-S3</strain>
    </source>
</reference>
<name>A0AB34KU48_9PEZI</name>
<dbReference type="PIRSF" id="PIRSF037505">
    <property type="entry name" value="Betaine_HMT"/>
    <property type="match status" value="1"/>
</dbReference>
<dbReference type="GO" id="GO:0008898">
    <property type="term" value="F:S-adenosylmethionine-homocysteine S-methyltransferase activity"/>
    <property type="evidence" value="ECO:0007669"/>
    <property type="project" value="TreeGrafter"/>
</dbReference>
<comment type="caution">
    <text evidence="7">The sequence shown here is derived from an EMBL/GenBank/DDBJ whole genome shotgun (WGS) entry which is preliminary data.</text>
</comment>
<dbReference type="Proteomes" id="UP000803884">
    <property type="component" value="Unassembled WGS sequence"/>
</dbReference>
<dbReference type="RefSeq" id="XP_069229968.1">
    <property type="nucleotide sequence ID" value="XM_069372598.1"/>
</dbReference>
<evidence type="ECO:0000256" key="3">
    <source>
        <dbReference type="ARBA" id="ARBA00022723"/>
    </source>
</evidence>
<keyword evidence="2 5" id="KW-0808">Transferase</keyword>
<dbReference type="InterPro" id="IPR017226">
    <property type="entry name" value="BHMT-like"/>
</dbReference>
<keyword evidence="3 5" id="KW-0479">Metal-binding</keyword>
<dbReference type="GeneID" id="96005436"/>
<gene>
    <name evidence="7" type="ORF">WHR41_03992</name>
</gene>
<feature type="binding site" evidence="5">
    <location>
        <position position="233"/>
    </location>
    <ligand>
        <name>Zn(2+)</name>
        <dbReference type="ChEBI" id="CHEBI:29105"/>
    </ligand>
</feature>
<keyword evidence="1 5" id="KW-0489">Methyltransferase</keyword>
<dbReference type="FunFam" id="3.20.20.330:FF:000002">
    <property type="entry name" value="Homocysteine S-methyltransferase"/>
    <property type="match status" value="1"/>
</dbReference>
<dbReference type="GO" id="GO:0009086">
    <property type="term" value="P:methionine biosynthetic process"/>
    <property type="evidence" value="ECO:0007669"/>
    <property type="project" value="InterPro"/>
</dbReference>
<dbReference type="InterPro" id="IPR036589">
    <property type="entry name" value="HCY_dom_sf"/>
</dbReference>
<dbReference type="SUPFAM" id="SSF82282">
    <property type="entry name" value="Homocysteine S-methyltransferase"/>
    <property type="match status" value="1"/>
</dbReference>
<dbReference type="GO" id="GO:0008270">
    <property type="term" value="F:zinc ion binding"/>
    <property type="evidence" value="ECO:0007669"/>
    <property type="project" value="InterPro"/>
</dbReference>
<dbReference type="PANTHER" id="PTHR46015">
    <property type="entry name" value="ZGC:172121"/>
    <property type="match status" value="1"/>
</dbReference>
<dbReference type="Gene3D" id="3.20.20.330">
    <property type="entry name" value="Homocysteine-binding-like domain"/>
    <property type="match status" value="1"/>
</dbReference>
<evidence type="ECO:0000313" key="8">
    <source>
        <dbReference type="Proteomes" id="UP000803884"/>
    </source>
</evidence>
<proteinExistence type="predicted"/>
<dbReference type="InterPro" id="IPR003726">
    <property type="entry name" value="HCY_dom"/>
</dbReference>
<feature type="domain" description="Hcy-binding" evidence="6">
    <location>
        <begin position="5"/>
        <end position="314"/>
    </location>
</feature>
<dbReference type="NCBIfam" id="NF007020">
    <property type="entry name" value="PRK09485.1"/>
    <property type="match status" value="1"/>
</dbReference>